<dbReference type="GO" id="GO:0008483">
    <property type="term" value="F:transaminase activity"/>
    <property type="evidence" value="ECO:0007669"/>
    <property type="project" value="UniProtKB-KW"/>
</dbReference>
<dbReference type="PANTHER" id="PTHR30244">
    <property type="entry name" value="TRANSAMINASE"/>
    <property type="match status" value="1"/>
</dbReference>
<name>A0ABU9HTH6_9FLAO</name>
<keyword evidence="2" id="KW-0663">Pyridoxal phosphate</keyword>
<sequence>MAENKIWLSSPHMGGTEQKYVQEAFDTNWVAPLGPNVTGFEQDLEKYLNEDVHVAALSSGTAAIHLALVLLDIKHGDEVICQSMTFSASANPIMYVGATPVFVDSESDTWNMCPVALEEAITDRIKHGKKPKAIICVHLYGMPFKADALKAVAAKYDIPIVEDSAEALGSTYKGQKCGTFGDIAILSFNGNKIITTSGGGALVAKNKAVKDKAVFLSTQARDNAPHYQHSEVGYNYRMSNICAGIGRGQMEVLEKHINLRREMNQFYTDIFKDNEYVTVFNEPDSDYKSNHWLSAILVDPKGGKTREDLRLELEKHNIESRPLWKPMHMQPIFEGYPYYGGKVAEDLFENGLCLPSGSNLVSEDKERIANVLTSFF</sequence>
<gene>
    <name evidence="3" type="ORF">AAEO56_03950</name>
</gene>
<comment type="similarity">
    <text evidence="1 2">Belongs to the DegT/DnrJ/EryC1 family.</text>
</comment>
<dbReference type="Pfam" id="PF01041">
    <property type="entry name" value="DegT_DnrJ_EryC1"/>
    <property type="match status" value="1"/>
</dbReference>
<dbReference type="CDD" id="cd00616">
    <property type="entry name" value="AHBA_syn"/>
    <property type="match status" value="1"/>
</dbReference>
<keyword evidence="4" id="KW-1185">Reference proteome</keyword>
<dbReference type="Gene3D" id="3.40.640.10">
    <property type="entry name" value="Type I PLP-dependent aspartate aminotransferase-like (Major domain)"/>
    <property type="match status" value="1"/>
</dbReference>
<accession>A0ABU9HTH6</accession>
<keyword evidence="3" id="KW-0808">Transferase</keyword>
<dbReference type="InterPro" id="IPR015421">
    <property type="entry name" value="PyrdxlP-dep_Trfase_major"/>
</dbReference>
<comment type="caution">
    <text evidence="3">The sequence shown here is derived from an EMBL/GenBank/DDBJ whole genome shotgun (WGS) entry which is preliminary data.</text>
</comment>
<keyword evidence="3" id="KW-0032">Aminotransferase</keyword>
<evidence type="ECO:0000313" key="4">
    <source>
        <dbReference type="Proteomes" id="UP001464555"/>
    </source>
</evidence>
<dbReference type="RefSeq" id="WP_341695724.1">
    <property type="nucleotide sequence ID" value="NZ_JBBYHR010000002.1"/>
</dbReference>
<dbReference type="PANTHER" id="PTHR30244:SF34">
    <property type="entry name" value="DTDP-4-AMINO-4,6-DIDEOXYGALACTOSE TRANSAMINASE"/>
    <property type="match status" value="1"/>
</dbReference>
<dbReference type="SUPFAM" id="SSF53383">
    <property type="entry name" value="PLP-dependent transferases"/>
    <property type="match status" value="1"/>
</dbReference>
<evidence type="ECO:0000313" key="3">
    <source>
        <dbReference type="EMBL" id="MEL1243404.1"/>
    </source>
</evidence>
<evidence type="ECO:0000256" key="2">
    <source>
        <dbReference type="RuleBase" id="RU004508"/>
    </source>
</evidence>
<proteinExistence type="inferred from homology"/>
<dbReference type="PIRSF" id="PIRSF000390">
    <property type="entry name" value="PLP_StrS"/>
    <property type="match status" value="1"/>
</dbReference>
<dbReference type="EMBL" id="JBBYHR010000002">
    <property type="protein sequence ID" value="MEL1243404.1"/>
    <property type="molecule type" value="Genomic_DNA"/>
</dbReference>
<dbReference type="InterPro" id="IPR015422">
    <property type="entry name" value="PyrdxlP-dep_Trfase_small"/>
</dbReference>
<dbReference type="Proteomes" id="UP001464555">
    <property type="component" value="Unassembled WGS sequence"/>
</dbReference>
<dbReference type="InterPro" id="IPR015424">
    <property type="entry name" value="PyrdxlP-dep_Trfase"/>
</dbReference>
<evidence type="ECO:0000256" key="1">
    <source>
        <dbReference type="ARBA" id="ARBA00037999"/>
    </source>
</evidence>
<protein>
    <submittedName>
        <fullName evidence="3">Aminotransferase class I/II-fold pyridoxal phosphate-dependent enzyme</fullName>
    </submittedName>
</protein>
<organism evidence="3 4">
    <name type="scientific">Flavobacterium arundinis</name>
    <dbReference type="NCBI Taxonomy" id="3139143"/>
    <lineage>
        <taxon>Bacteria</taxon>
        <taxon>Pseudomonadati</taxon>
        <taxon>Bacteroidota</taxon>
        <taxon>Flavobacteriia</taxon>
        <taxon>Flavobacteriales</taxon>
        <taxon>Flavobacteriaceae</taxon>
        <taxon>Flavobacterium</taxon>
    </lineage>
</organism>
<reference evidence="3 4" key="1">
    <citation type="submission" date="2024-04" db="EMBL/GenBank/DDBJ databases">
        <title>Flavobacterium sp. DGU11 16S ribosomal RNA gene Genome sequencing and assembly.</title>
        <authorList>
            <person name="Park S."/>
        </authorList>
    </citation>
    <scope>NUCLEOTIDE SEQUENCE [LARGE SCALE GENOMIC DNA]</scope>
    <source>
        <strain evidence="3 4">DGU11</strain>
    </source>
</reference>
<dbReference type="Gene3D" id="3.90.1150.10">
    <property type="entry name" value="Aspartate Aminotransferase, domain 1"/>
    <property type="match status" value="1"/>
</dbReference>
<dbReference type="InterPro" id="IPR000653">
    <property type="entry name" value="DegT/StrS_aminotransferase"/>
</dbReference>